<evidence type="ECO:0000256" key="4">
    <source>
        <dbReference type="ARBA" id="ARBA00023186"/>
    </source>
</evidence>
<keyword evidence="3" id="KW-0067">ATP-binding</keyword>
<dbReference type="PANTHER" id="PTHR48102">
    <property type="entry name" value="ATP-DEPENDENT CLP PROTEASE ATP-BINDING SUBUNIT CLPX-LIKE, MITOCHONDRIAL-RELATED"/>
    <property type="match status" value="1"/>
</dbReference>
<name>D1CEM0_THET1</name>
<gene>
    <name evidence="7" type="ordered locus">Tter_0455</name>
</gene>
<dbReference type="eggNOG" id="COG1220">
    <property type="taxonomic scope" value="Bacteria"/>
</dbReference>
<evidence type="ECO:0000259" key="6">
    <source>
        <dbReference type="SMART" id="SM01086"/>
    </source>
</evidence>
<organism evidence="7 8">
    <name type="scientific">Thermobaculum terrenum (strain ATCC BAA-798 / CCMEE 7001 / YNP1)</name>
    <dbReference type="NCBI Taxonomy" id="525904"/>
    <lineage>
        <taxon>Bacteria</taxon>
        <taxon>Bacillati</taxon>
        <taxon>Chloroflexota</taxon>
        <taxon>Chloroflexia</taxon>
        <taxon>Candidatus Thermobaculales</taxon>
        <taxon>Candidatus Thermobaculaceae</taxon>
        <taxon>Thermobaculum</taxon>
    </lineage>
</organism>
<keyword evidence="8" id="KW-1185">Reference proteome</keyword>
<dbReference type="NCBIfam" id="TIGR00390">
    <property type="entry name" value="hslU"/>
    <property type="match status" value="1"/>
</dbReference>
<dbReference type="InterPro" id="IPR050052">
    <property type="entry name" value="ATP-dep_Clp_protease_ClpX"/>
</dbReference>
<protein>
    <submittedName>
        <fullName evidence="7">Heat shock protein HslVU, ATPase subunit HslU</fullName>
    </submittedName>
</protein>
<dbReference type="OrthoDB" id="9804062at2"/>
<keyword evidence="7" id="KW-0346">Stress response</keyword>
<reference evidence="8" key="1">
    <citation type="journal article" date="2010" name="Stand. Genomic Sci.">
        <title>Complete genome sequence of 'Thermobaculum terrenum' type strain (YNP1).</title>
        <authorList>
            <person name="Kiss H."/>
            <person name="Cleland D."/>
            <person name="Lapidus A."/>
            <person name="Lucas S."/>
            <person name="Glavina Del Rio T."/>
            <person name="Nolan M."/>
            <person name="Tice H."/>
            <person name="Han C."/>
            <person name="Goodwin L."/>
            <person name="Pitluck S."/>
            <person name="Liolios K."/>
            <person name="Ivanova N."/>
            <person name="Mavromatis K."/>
            <person name="Ovchinnikova G."/>
            <person name="Pati A."/>
            <person name="Chen A."/>
            <person name="Palaniappan K."/>
            <person name="Land M."/>
            <person name="Hauser L."/>
            <person name="Chang Y."/>
            <person name="Jeffries C."/>
            <person name="Lu M."/>
            <person name="Brettin T."/>
            <person name="Detter J."/>
            <person name="Goker M."/>
            <person name="Tindall B."/>
            <person name="Beck B."/>
            <person name="McDermott T."/>
            <person name="Woyke T."/>
            <person name="Bristow J."/>
            <person name="Eisen J."/>
            <person name="Markowitz V."/>
            <person name="Hugenholtz P."/>
            <person name="Kyrpides N."/>
            <person name="Klenk H."/>
            <person name="Cheng J."/>
        </authorList>
    </citation>
    <scope>NUCLEOTIDE SEQUENCE [LARGE SCALE GENOMIC DNA]</scope>
    <source>
        <strain evidence="8">ATCC BAA-798 / YNP1</strain>
    </source>
</reference>
<dbReference type="KEGG" id="ttr:Tter_0455"/>
<dbReference type="InterPro" id="IPR019489">
    <property type="entry name" value="Clp_ATPase_C"/>
</dbReference>
<accession>D1CEM0</accession>
<feature type="domain" description="Clp ATPase C-terminal" evidence="6">
    <location>
        <begin position="359"/>
        <end position="453"/>
    </location>
</feature>
<evidence type="ECO:0000313" key="7">
    <source>
        <dbReference type="EMBL" id="ACZ41376.1"/>
    </source>
</evidence>
<sequence>MQDFTPRQIVKELDKYIVGQDKAKRALAVALRNRYRRQQLPPEIRDEVMPKNLMLIGPTGVGKTELARRLSKLVDAPFIKVEATKFTEVGYVGHDVESIVRELVETSVNMVHMKAMDRVKEEAEKAANERLINYLVRQSPKYKVLQEELESLADSEQESAAASTKKVVLERKMKRQRKRMAQMLAERRLDDEIVEIEVDPDPDLYSVVDIFADIGDSDESEDATPLFSLDQSNRKRSRKVSVAEARRILVQEEAQKMIDFDAVIDEGVQKAEQDGIVFIDEIDKLISNGYDSNADVSGEGVQRDLLPIVEGSNVVTRYGTVKTDHILFIAAGAFHDSKPSDLIPELQGRFPLRVELEDLDAEDLKAILVEPDNSLIKQYQALLGTEGVELEFTPDGIDEIARFAHEMNLKMENIGARRLQTVMERVLEDVAFDATDLEDKHVRIDRAYVKARLENLIENEDLSRFIL</sequence>
<keyword evidence="4" id="KW-0143">Chaperone</keyword>
<evidence type="ECO:0000313" key="8">
    <source>
        <dbReference type="Proteomes" id="UP000000323"/>
    </source>
</evidence>
<dbReference type="SUPFAM" id="SSF52540">
    <property type="entry name" value="P-loop containing nucleoside triphosphate hydrolases"/>
    <property type="match status" value="1"/>
</dbReference>
<dbReference type="SMART" id="SM01086">
    <property type="entry name" value="ClpB_D2-small"/>
    <property type="match status" value="1"/>
</dbReference>
<keyword evidence="2" id="KW-0547">Nucleotide-binding</keyword>
<evidence type="ECO:0000256" key="2">
    <source>
        <dbReference type="ARBA" id="ARBA00022741"/>
    </source>
</evidence>
<evidence type="ECO:0000256" key="3">
    <source>
        <dbReference type="ARBA" id="ARBA00022840"/>
    </source>
</evidence>
<dbReference type="GO" id="GO:0005524">
    <property type="term" value="F:ATP binding"/>
    <property type="evidence" value="ECO:0007669"/>
    <property type="project" value="UniProtKB-KW"/>
</dbReference>
<dbReference type="Gene3D" id="1.10.8.60">
    <property type="match status" value="1"/>
</dbReference>
<comment type="similarity">
    <text evidence="1">Belongs to the ClpX chaperone family. HslU subfamily.</text>
</comment>
<dbReference type="HOGENOM" id="CLU_033123_0_0_0"/>
<dbReference type="Pfam" id="PF00004">
    <property type="entry name" value="AAA"/>
    <property type="match status" value="1"/>
</dbReference>
<dbReference type="GO" id="GO:0016887">
    <property type="term" value="F:ATP hydrolysis activity"/>
    <property type="evidence" value="ECO:0007669"/>
    <property type="project" value="InterPro"/>
</dbReference>
<dbReference type="NCBIfam" id="NF003544">
    <property type="entry name" value="PRK05201.1"/>
    <property type="match status" value="1"/>
</dbReference>
<evidence type="ECO:0000259" key="5">
    <source>
        <dbReference type="SMART" id="SM00382"/>
    </source>
</evidence>
<dbReference type="InterPro" id="IPR004491">
    <property type="entry name" value="HslU"/>
</dbReference>
<dbReference type="PANTHER" id="PTHR48102:SF3">
    <property type="entry name" value="ATP-DEPENDENT PROTEASE ATPASE SUBUNIT HSLU"/>
    <property type="match status" value="1"/>
</dbReference>
<dbReference type="GO" id="GO:0008233">
    <property type="term" value="F:peptidase activity"/>
    <property type="evidence" value="ECO:0007669"/>
    <property type="project" value="InterPro"/>
</dbReference>
<feature type="domain" description="AAA+ ATPase" evidence="5">
    <location>
        <begin position="49"/>
        <end position="360"/>
    </location>
</feature>
<dbReference type="GO" id="GO:0051603">
    <property type="term" value="P:proteolysis involved in protein catabolic process"/>
    <property type="evidence" value="ECO:0007669"/>
    <property type="project" value="TreeGrafter"/>
</dbReference>
<dbReference type="Proteomes" id="UP000000323">
    <property type="component" value="Chromosome 1"/>
</dbReference>
<dbReference type="STRING" id="525904.Tter_0455"/>
<dbReference type="EMBL" id="CP001825">
    <property type="protein sequence ID" value="ACZ41376.1"/>
    <property type="molecule type" value="Genomic_DNA"/>
</dbReference>
<evidence type="ECO:0000256" key="1">
    <source>
        <dbReference type="ARBA" id="ARBA00009771"/>
    </source>
</evidence>
<dbReference type="InterPro" id="IPR003959">
    <property type="entry name" value="ATPase_AAA_core"/>
</dbReference>
<dbReference type="RefSeq" id="WP_012874411.1">
    <property type="nucleotide sequence ID" value="NC_013525.1"/>
</dbReference>
<dbReference type="Pfam" id="PF07724">
    <property type="entry name" value="AAA_2"/>
    <property type="match status" value="1"/>
</dbReference>
<dbReference type="GO" id="GO:0009376">
    <property type="term" value="C:HslUV protease complex"/>
    <property type="evidence" value="ECO:0007669"/>
    <property type="project" value="InterPro"/>
</dbReference>
<dbReference type="Gene3D" id="3.40.50.300">
    <property type="entry name" value="P-loop containing nucleotide triphosphate hydrolases"/>
    <property type="match status" value="2"/>
</dbReference>
<dbReference type="InterPro" id="IPR003593">
    <property type="entry name" value="AAA+_ATPase"/>
</dbReference>
<dbReference type="AlphaFoldDB" id="D1CEM0"/>
<proteinExistence type="inferred from homology"/>
<dbReference type="SMART" id="SM00382">
    <property type="entry name" value="AAA"/>
    <property type="match status" value="1"/>
</dbReference>
<dbReference type="InterPro" id="IPR027417">
    <property type="entry name" value="P-loop_NTPase"/>
</dbReference>
<dbReference type="FunFam" id="3.40.50.300:FF:000220">
    <property type="entry name" value="ATP-dependent protease ATPase subunit HslU"/>
    <property type="match status" value="1"/>
</dbReference>